<dbReference type="Pfam" id="PF13545">
    <property type="entry name" value="HTH_Crp_2"/>
    <property type="match status" value="1"/>
</dbReference>
<sequence length="233" mass="25966">MKTPELPCIKCQNCTFSQICEDYLFEQPLDFFIASLQRKVEIKMGSNLFSIGEPVNHLIALRSGTVNIYGENNKLVSVISPGMLVNSEDVHTGVYQSQAIAATPVSLCVLDYSRLYGLSQITTGVFSHMVHILSESSCDKSKFIHVLSQPDAARKVASLLLLLRLRNVKVEFLADTLLLPLKHKELAGMLGLSPVTLRRTLNLLEQNGVIKLEKRQVIINDVHYLESLLVSDE</sequence>
<dbReference type="CDD" id="cd00038">
    <property type="entry name" value="CAP_ED"/>
    <property type="match status" value="1"/>
</dbReference>
<keyword evidence="3" id="KW-0804">Transcription</keyword>
<dbReference type="InterPro" id="IPR018490">
    <property type="entry name" value="cNMP-bd_dom_sf"/>
</dbReference>
<dbReference type="SUPFAM" id="SSF51206">
    <property type="entry name" value="cAMP-binding domain-like"/>
    <property type="match status" value="1"/>
</dbReference>
<evidence type="ECO:0000256" key="1">
    <source>
        <dbReference type="ARBA" id="ARBA00023015"/>
    </source>
</evidence>
<keyword evidence="1" id="KW-0805">Transcription regulation</keyword>
<dbReference type="AlphaFoldDB" id="A0A317PYK9"/>
<dbReference type="InterPro" id="IPR036388">
    <property type="entry name" value="WH-like_DNA-bd_sf"/>
</dbReference>
<keyword evidence="6" id="KW-1185">Reference proteome</keyword>
<dbReference type="Gene3D" id="2.60.120.10">
    <property type="entry name" value="Jelly Rolls"/>
    <property type="match status" value="1"/>
</dbReference>
<dbReference type="RefSeq" id="WP_110026780.1">
    <property type="nucleotide sequence ID" value="NZ_QGTS01000009.1"/>
</dbReference>
<keyword evidence="2" id="KW-0238">DNA-binding</keyword>
<dbReference type="GO" id="GO:0006355">
    <property type="term" value="P:regulation of DNA-templated transcription"/>
    <property type="evidence" value="ECO:0007669"/>
    <property type="project" value="InterPro"/>
</dbReference>
<evidence type="ECO:0000256" key="3">
    <source>
        <dbReference type="ARBA" id="ARBA00023163"/>
    </source>
</evidence>
<dbReference type="GO" id="GO:0003677">
    <property type="term" value="F:DNA binding"/>
    <property type="evidence" value="ECO:0007669"/>
    <property type="project" value="UniProtKB-KW"/>
</dbReference>
<evidence type="ECO:0000313" key="5">
    <source>
        <dbReference type="EMBL" id="PWW07090.1"/>
    </source>
</evidence>
<dbReference type="SUPFAM" id="SSF46785">
    <property type="entry name" value="Winged helix' DNA-binding domain"/>
    <property type="match status" value="1"/>
</dbReference>
<organism evidence="5 6">
    <name type="scientific">Mangrovibacter plantisponsor</name>
    <dbReference type="NCBI Taxonomy" id="451513"/>
    <lineage>
        <taxon>Bacteria</taxon>
        <taxon>Pseudomonadati</taxon>
        <taxon>Pseudomonadota</taxon>
        <taxon>Gammaproteobacteria</taxon>
        <taxon>Enterobacterales</taxon>
        <taxon>Enterobacteriaceae</taxon>
        <taxon>Mangrovibacter</taxon>
    </lineage>
</organism>
<name>A0A317PYK9_9ENTR</name>
<protein>
    <submittedName>
        <fullName evidence="5">CRP-like cAMP-binding protein</fullName>
    </submittedName>
</protein>
<dbReference type="InterPro" id="IPR012318">
    <property type="entry name" value="HTH_CRP"/>
</dbReference>
<dbReference type="SMART" id="SM00419">
    <property type="entry name" value="HTH_CRP"/>
    <property type="match status" value="1"/>
</dbReference>
<feature type="domain" description="HTH crp-type" evidence="4">
    <location>
        <begin position="150"/>
        <end position="223"/>
    </location>
</feature>
<dbReference type="Proteomes" id="UP000246744">
    <property type="component" value="Unassembled WGS sequence"/>
</dbReference>
<dbReference type="Gene3D" id="1.10.10.10">
    <property type="entry name" value="Winged helix-like DNA-binding domain superfamily/Winged helix DNA-binding domain"/>
    <property type="match status" value="1"/>
</dbReference>
<dbReference type="InterPro" id="IPR000595">
    <property type="entry name" value="cNMP-bd_dom"/>
</dbReference>
<accession>A0A317PYK9</accession>
<dbReference type="InterPro" id="IPR014710">
    <property type="entry name" value="RmlC-like_jellyroll"/>
</dbReference>
<proteinExistence type="predicted"/>
<evidence type="ECO:0000259" key="4">
    <source>
        <dbReference type="PROSITE" id="PS51063"/>
    </source>
</evidence>
<dbReference type="OrthoDB" id="6624575at2"/>
<gene>
    <name evidence="5" type="ORF">DES37_109210</name>
</gene>
<dbReference type="Pfam" id="PF00027">
    <property type="entry name" value="cNMP_binding"/>
    <property type="match status" value="1"/>
</dbReference>
<dbReference type="EMBL" id="QGTS01000009">
    <property type="protein sequence ID" value="PWW07090.1"/>
    <property type="molecule type" value="Genomic_DNA"/>
</dbReference>
<evidence type="ECO:0000313" key="6">
    <source>
        <dbReference type="Proteomes" id="UP000246744"/>
    </source>
</evidence>
<reference evidence="5 6" key="1">
    <citation type="submission" date="2018-05" db="EMBL/GenBank/DDBJ databases">
        <title>Genomic Encyclopedia of Type Strains, Phase IV (KMG-IV): sequencing the most valuable type-strain genomes for metagenomic binning, comparative biology and taxonomic classification.</title>
        <authorList>
            <person name="Goeker M."/>
        </authorList>
    </citation>
    <scope>NUCLEOTIDE SEQUENCE [LARGE SCALE GENOMIC DNA]</scope>
    <source>
        <strain evidence="5 6">DSM 19579</strain>
    </source>
</reference>
<dbReference type="InterPro" id="IPR036390">
    <property type="entry name" value="WH_DNA-bd_sf"/>
</dbReference>
<comment type="caution">
    <text evidence="5">The sequence shown here is derived from an EMBL/GenBank/DDBJ whole genome shotgun (WGS) entry which is preliminary data.</text>
</comment>
<dbReference type="PROSITE" id="PS51063">
    <property type="entry name" value="HTH_CRP_2"/>
    <property type="match status" value="1"/>
</dbReference>
<evidence type="ECO:0000256" key="2">
    <source>
        <dbReference type="ARBA" id="ARBA00023125"/>
    </source>
</evidence>